<dbReference type="KEGG" id="vg:23462721"/>
<reference evidence="2 3" key="1">
    <citation type="journal article" date="2015" name="Parasitol. Res.">
        <title>Viruses in close associations with free-living amoebae.</title>
        <authorList>
            <person name="Scheid P."/>
        </authorList>
    </citation>
    <scope>NUCLEOTIDE SEQUENCE [LARGE SCALE GENOMIC DNA]</scope>
    <source>
        <strain evidence="2">KlaHel</strain>
    </source>
</reference>
<dbReference type="Proteomes" id="UP000202511">
    <property type="component" value="Segment"/>
</dbReference>
<sequence length="111" mass="11792">MDLAFWPSGACCCASQRPVLFSSSSPSPAFCTLTATNNIGLFLCVGGCSLRVESNSTGLCGPAWHRPVDFLDLGNFFSCRPITPAAGFCQEKKEGGDQSDRAKIEKKGRPA</sequence>
<evidence type="ECO:0000313" key="2">
    <source>
        <dbReference type="EMBL" id="AJF97804.1"/>
    </source>
</evidence>
<evidence type="ECO:0000313" key="3">
    <source>
        <dbReference type="Proteomes" id="UP000202511"/>
    </source>
</evidence>
<accession>A0A0B5J2L5</accession>
<dbReference type="GeneID" id="23462721"/>
<organism evidence="2 3">
    <name type="scientific">Pandoravirus inopinatum</name>
    <dbReference type="NCBI Taxonomy" id="1605721"/>
    <lineage>
        <taxon>Viruses</taxon>
        <taxon>Pandoravirus</taxon>
    </lineage>
</organism>
<evidence type="ECO:0000256" key="1">
    <source>
        <dbReference type="SAM" id="MobiDB-lite"/>
    </source>
</evidence>
<feature type="region of interest" description="Disordered" evidence="1">
    <location>
        <begin position="90"/>
        <end position="111"/>
    </location>
</feature>
<protein>
    <submittedName>
        <fullName evidence="2">Uncharacterized protein</fullName>
    </submittedName>
</protein>
<dbReference type="RefSeq" id="YP_009120039.1">
    <property type="nucleotide sequence ID" value="NC_026440.1"/>
</dbReference>
<proteinExistence type="predicted"/>
<dbReference type="EMBL" id="KP136319">
    <property type="protein sequence ID" value="AJF97804.1"/>
    <property type="molecule type" value="Genomic_DNA"/>
</dbReference>
<name>A0A0B5J2L5_9VIRU</name>